<evidence type="ECO:0000313" key="9">
    <source>
        <dbReference type="EnsemblPlants" id="KQL17398"/>
    </source>
</evidence>
<dbReference type="EnsemblPlants" id="KQL17398">
    <property type="protein sequence ID" value="KQL17398"/>
    <property type="gene ID" value="SETIT_023625mg"/>
</dbReference>
<comment type="subcellular location">
    <subcellularLocation>
        <location evidence="1 6">Secreted</location>
    </subcellularLocation>
</comment>
<name>K3ZAQ4_SETIT</name>
<dbReference type="OMA" id="PPICAGM"/>
<dbReference type="EMBL" id="AGNK02002150">
    <property type="status" value="NOT_ANNOTATED_CDS"/>
    <property type="molecule type" value="Genomic_DNA"/>
</dbReference>
<dbReference type="OrthoDB" id="614712at2759"/>
<dbReference type="GO" id="GO:0010052">
    <property type="term" value="P:guard cell differentiation"/>
    <property type="evidence" value="ECO:0000318"/>
    <property type="project" value="GO_Central"/>
</dbReference>
<keyword evidence="5" id="KW-1015">Disulfide bond</keyword>
<dbReference type="PANTHER" id="PTHR33109:SF76">
    <property type="entry name" value="EPIDERMAL PATTERNING FACTOR-LIKE PROTEIN"/>
    <property type="match status" value="1"/>
</dbReference>
<keyword evidence="6" id="KW-0217">Developmental protein</keyword>
<dbReference type="Proteomes" id="UP000004995">
    <property type="component" value="Unassembled WGS sequence"/>
</dbReference>
<keyword evidence="4 6" id="KW-0732">Signal</keyword>
<evidence type="ECO:0000256" key="2">
    <source>
        <dbReference type="ARBA" id="ARBA00008127"/>
    </source>
</evidence>
<dbReference type="HOGENOM" id="CLU_135272_0_0_1"/>
<reference evidence="9" key="3">
    <citation type="submission" date="2018-08" db="UniProtKB">
        <authorList>
            <consortium name="EnsemblPlants"/>
        </authorList>
    </citation>
    <scope>IDENTIFICATION</scope>
    <source>
        <strain evidence="9">Yugu1</strain>
    </source>
</reference>
<dbReference type="AlphaFoldDB" id="K3ZAQ4"/>
<organism evidence="9 10">
    <name type="scientific">Setaria italica</name>
    <name type="common">Foxtail millet</name>
    <name type="synonym">Panicum italicum</name>
    <dbReference type="NCBI Taxonomy" id="4555"/>
    <lineage>
        <taxon>Eukaryota</taxon>
        <taxon>Viridiplantae</taxon>
        <taxon>Streptophyta</taxon>
        <taxon>Embryophyta</taxon>
        <taxon>Tracheophyta</taxon>
        <taxon>Spermatophyta</taxon>
        <taxon>Magnoliopsida</taxon>
        <taxon>Liliopsida</taxon>
        <taxon>Poales</taxon>
        <taxon>Poaceae</taxon>
        <taxon>PACMAD clade</taxon>
        <taxon>Panicoideae</taxon>
        <taxon>Panicodae</taxon>
        <taxon>Paniceae</taxon>
        <taxon>Cenchrinae</taxon>
        <taxon>Setaria</taxon>
    </lineage>
</organism>
<dbReference type="EMBL" id="CM003530">
    <property type="protein sequence ID" value="RCV19659.1"/>
    <property type="molecule type" value="Genomic_DNA"/>
</dbReference>
<dbReference type="KEGG" id="sita:101777144"/>
<dbReference type="InterPro" id="IPR039455">
    <property type="entry name" value="EPFL"/>
</dbReference>
<protein>
    <recommendedName>
        <fullName evidence="6">Epidermal patterning factor-like protein</fullName>
    </recommendedName>
</protein>
<feature type="chain" id="PRO_5010127601" description="Epidermal patterning factor-like protein" evidence="6">
    <location>
        <begin position="22"/>
        <end position="131"/>
    </location>
</feature>
<gene>
    <name evidence="9" type="primary">LOC101777144</name>
    <name evidence="8" type="ORF">SETIT_3G402700v2</name>
</gene>
<reference evidence="8" key="2">
    <citation type="submission" date="2015-07" db="EMBL/GenBank/DDBJ databases">
        <authorList>
            <person name="Noorani M."/>
        </authorList>
    </citation>
    <scope>NUCLEOTIDE SEQUENCE</scope>
    <source>
        <strain evidence="8">Yugu1</strain>
    </source>
</reference>
<dbReference type="PANTHER" id="PTHR33109">
    <property type="entry name" value="EPIDERMAL PATTERNING FACTOR-LIKE PROTEIN 4"/>
    <property type="match status" value="1"/>
</dbReference>
<evidence type="ECO:0000256" key="5">
    <source>
        <dbReference type="ARBA" id="ARBA00023157"/>
    </source>
</evidence>
<reference evidence="8 10" key="1">
    <citation type="journal article" date="2012" name="Nat. Biotechnol.">
        <title>Reference genome sequence of the model plant Setaria.</title>
        <authorList>
            <person name="Bennetzen J.L."/>
            <person name="Schmutz J."/>
            <person name="Wang H."/>
            <person name="Percifield R."/>
            <person name="Hawkins J."/>
            <person name="Pontaroli A.C."/>
            <person name="Estep M."/>
            <person name="Feng L."/>
            <person name="Vaughn J.N."/>
            <person name="Grimwood J."/>
            <person name="Jenkins J."/>
            <person name="Barry K."/>
            <person name="Lindquist E."/>
            <person name="Hellsten U."/>
            <person name="Deshpande S."/>
            <person name="Wang X."/>
            <person name="Wu X."/>
            <person name="Mitros T."/>
            <person name="Triplett J."/>
            <person name="Yang X."/>
            <person name="Ye C.Y."/>
            <person name="Mauro-Herrera M."/>
            <person name="Wang L."/>
            <person name="Li P."/>
            <person name="Sharma M."/>
            <person name="Sharma R."/>
            <person name="Ronald P.C."/>
            <person name="Panaud O."/>
            <person name="Kellogg E.A."/>
            <person name="Brutnell T.P."/>
            <person name="Doust A.N."/>
            <person name="Tuskan G.A."/>
            <person name="Rokhsar D."/>
            <person name="Devos K.M."/>
        </authorList>
    </citation>
    <scope>NUCLEOTIDE SEQUENCE [LARGE SCALE GENOMIC DNA]</scope>
    <source>
        <strain evidence="10">cv. Yugu1</strain>
        <strain evidence="8">Yugu1</strain>
    </source>
</reference>
<dbReference type="GO" id="GO:0005576">
    <property type="term" value="C:extracellular region"/>
    <property type="evidence" value="ECO:0007669"/>
    <property type="project" value="UniProtKB-SubCell"/>
</dbReference>
<dbReference type="GeneID" id="101777144"/>
<dbReference type="Gramene" id="KQL17398">
    <property type="protein sequence ID" value="KQL17398"/>
    <property type="gene ID" value="SETIT_023625mg"/>
</dbReference>
<evidence type="ECO:0000256" key="6">
    <source>
        <dbReference type="RuleBase" id="RU367102"/>
    </source>
</evidence>
<keyword evidence="3 6" id="KW-0964">Secreted</keyword>
<accession>K3ZAQ4</accession>
<evidence type="ECO:0000256" key="7">
    <source>
        <dbReference type="SAM" id="MobiDB-lite"/>
    </source>
</evidence>
<dbReference type="RefSeq" id="XP_004963301.1">
    <property type="nucleotide sequence ID" value="XM_004963244.2"/>
</dbReference>
<evidence type="ECO:0000256" key="3">
    <source>
        <dbReference type="ARBA" id="ARBA00022525"/>
    </source>
</evidence>
<dbReference type="eggNOG" id="ENOG502S6K2">
    <property type="taxonomic scope" value="Eukaryota"/>
</dbReference>
<evidence type="ECO:0000256" key="4">
    <source>
        <dbReference type="ARBA" id="ARBA00022729"/>
    </source>
</evidence>
<comment type="function">
    <text evidence="6">Controls stomatal patterning.</text>
</comment>
<feature type="region of interest" description="Disordered" evidence="7">
    <location>
        <begin position="82"/>
        <end position="103"/>
    </location>
</feature>
<proteinExistence type="inferred from homology"/>
<evidence type="ECO:0000313" key="8">
    <source>
        <dbReference type="EMBL" id="RCV19659.1"/>
    </source>
</evidence>
<keyword evidence="10" id="KW-1185">Reference proteome</keyword>
<feature type="signal peptide" evidence="6">
    <location>
        <begin position="1"/>
        <end position="21"/>
    </location>
</feature>
<dbReference type="STRING" id="4555.K3ZAQ4"/>
<sequence>MGHRIFLRSLALLLIIRAAHATGHGVQAAAVTLQGMGGGVGSNSMMRTMVGSRPPICAGMCWWCGGRRCVAVQVPITPQQDNKKIPYHRAHGGRGGVSSSSALMQKKKAAASYDDRSNYKPLSWRCKCGGP</sequence>
<evidence type="ECO:0000256" key="1">
    <source>
        <dbReference type="ARBA" id="ARBA00004613"/>
    </source>
</evidence>
<evidence type="ECO:0000313" key="10">
    <source>
        <dbReference type="Proteomes" id="UP000004995"/>
    </source>
</evidence>
<comment type="similarity">
    <text evidence="2 6">Belongs to the plant cysteine rich small secretory peptide family. Epidermal patterning factor subfamily.</text>
</comment>
<dbReference type="Pfam" id="PF17181">
    <property type="entry name" value="EPF"/>
    <property type="match status" value="1"/>
</dbReference>